<evidence type="ECO:0000256" key="2">
    <source>
        <dbReference type="ARBA" id="ARBA00022737"/>
    </source>
</evidence>
<evidence type="ECO:0000259" key="8">
    <source>
        <dbReference type="PROSITE" id="PS51371"/>
    </source>
</evidence>
<keyword evidence="11" id="KW-1185">Reference proteome</keyword>
<evidence type="ECO:0000313" key="11">
    <source>
        <dbReference type="Proteomes" id="UP000192923"/>
    </source>
</evidence>
<organism evidence="10 11">
    <name type="scientific">Methylomagnum ishizawai</name>
    <dbReference type="NCBI Taxonomy" id="1760988"/>
    <lineage>
        <taxon>Bacteria</taxon>
        <taxon>Pseudomonadati</taxon>
        <taxon>Pseudomonadota</taxon>
        <taxon>Gammaproteobacteria</taxon>
        <taxon>Methylococcales</taxon>
        <taxon>Methylococcaceae</taxon>
        <taxon>Methylomagnum</taxon>
    </lineage>
</organism>
<dbReference type="InterPro" id="IPR046342">
    <property type="entry name" value="CBS_dom_sf"/>
</dbReference>
<evidence type="ECO:0000256" key="7">
    <source>
        <dbReference type="PROSITE-ProRule" id="PRU00703"/>
    </source>
</evidence>
<evidence type="ECO:0000259" key="9">
    <source>
        <dbReference type="PROSITE" id="PS51464"/>
    </source>
</evidence>
<dbReference type="Proteomes" id="UP000192923">
    <property type="component" value="Unassembled WGS sequence"/>
</dbReference>
<dbReference type="CDD" id="cd04604">
    <property type="entry name" value="CBS_pair_SIS_assoc"/>
    <property type="match status" value="1"/>
</dbReference>
<dbReference type="PANTHER" id="PTHR42745">
    <property type="match status" value="1"/>
</dbReference>
<dbReference type="PROSITE" id="PS51464">
    <property type="entry name" value="SIS"/>
    <property type="match status" value="1"/>
</dbReference>
<evidence type="ECO:0000313" key="10">
    <source>
        <dbReference type="EMBL" id="SMF96179.1"/>
    </source>
</evidence>
<dbReference type="SMART" id="SM00116">
    <property type="entry name" value="CBS"/>
    <property type="match status" value="2"/>
</dbReference>
<keyword evidence="5" id="KW-0479">Metal-binding</keyword>
<dbReference type="NCBIfam" id="TIGR00393">
    <property type="entry name" value="kpsF"/>
    <property type="match status" value="1"/>
</dbReference>
<dbReference type="GO" id="GO:0097367">
    <property type="term" value="F:carbohydrate derivative binding"/>
    <property type="evidence" value="ECO:0007669"/>
    <property type="project" value="InterPro"/>
</dbReference>
<sequence>MSPPPEHRRAPPPTDAETLCRTGRKVIATEAGAVAALASRIDAGFVAACQTMLACRGRVVVTGMGKSGHIAGKIAATLASTGTPAFFVHPGEASHGDLGMITREDVVLALSHSGESVEILTILPLLKRLGVPLIAMTGQPASTLARQADAHLHTGVAEEACPLGLAPTSSTTAALAMGDALAVALLEARGFTEEDFAFSHPGGSLGRRLLVRVRDIMHTGAEIPWVPEHALVLDAVLEMTAKNLGMTAIVDAGQRVLGIFTDGDLRRLLEKAGDIHAVPVAAAMTRTCTRVTADRLAAETVRIMEGKRINALLVVDAAGRLIGALNMHDLLRAGVL</sequence>
<feature type="site" description="Catalytically relevant" evidence="6">
    <location>
        <position position="200"/>
    </location>
</feature>
<dbReference type="Gene3D" id="3.40.50.10490">
    <property type="entry name" value="Glucose-6-phosphate isomerase like protein, domain 1"/>
    <property type="match status" value="1"/>
</dbReference>
<dbReference type="STRING" id="1760988.SAMN02949497_3564"/>
<keyword evidence="3 7" id="KW-0129">CBS domain</keyword>
<dbReference type="InterPro" id="IPR001347">
    <property type="entry name" value="SIS_dom"/>
</dbReference>
<feature type="site" description="Catalytically relevant" evidence="6">
    <location>
        <position position="159"/>
    </location>
</feature>
<dbReference type="AlphaFoldDB" id="A0A1Y6CZR7"/>
<dbReference type="GO" id="GO:1901135">
    <property type="term" value="P:carbohydrate derivative metabolic process"/>
    <property type="evidence" value="ECO:0007669"/>
    <property type="project" value="InterPro"/>
</dbReference>
<feature type="domain" description="SIS" evidence="9">
    <location>
        <begin position="48"/>
        <end position="191"/>
    </location>
</feature>
<dbReference type="GO" id="GO:0046872">
    <property type="term" value="F:metal ion binding"/>
    <property type="evidence" value="ECO:0007669"/>
    <property type="project" value="UniProtKB-KW"/>
</dbReference>
<dbReference type="InterPro" id="IPR000644">
    <property type="entry name" value="CBS_dom"/>
</dbReference>
<proteinExistence type="inferred from homology"/>
<dbReference type="InterPro" id="IPR035474">
    <property type="entry name" value="SIS_Kpsf"/>
</dbReference>
<dbReference type="OrthoDB" id="9762536at2"/>
<dbReference type="PANTHER" id="PTHR42745:SF1">
    <property type="entry name" value="ARABINOSE 5-PHOSPHATE ISOMERASE KDSD"/>
    <property type="match status" value="1"/>
</dbReference>
<feature type="site" description="Catalytically relevant" evidence="6">
    <location>
        <position position="118"/>
    </location>
</feature>
<evidence type="ECO:0000256" key="1">
    <source>
        <dbReference type="ARBA" id="ARBA00008165"/>
    </source>
</evidence>
<dbReference type="PIRSF" id="PIRSF004692">
    <property type="entry name" value="KdsD_KpsF"/>
    <property type="match status" value="1"/>
</dbReference>
<feature type="binding site" evidence="5">
    <location>
        <position position="89"/>
    </location>
    <ligand>
        <name>Zn(2+)</name>
        <dbReference type="ChEBI" id="CHEBI:29105"/>
    </ligand>
</feature>
<dbReference type="InterPro" id="IPR046348">
    <property type="entry name" value="SIS_dom_sf"/>
</dbReference>
<evidence type="ECO:0000256" key="5">
    <source>
        <dbReference type="PIRSR" id="PIRSR004692-2"/>
    </source>
</evidence>
<dbReference type="SUPFAM" id="SSF53697">
    <property type="entry name" value="SIS domain"/>
    <property type="match status" value="1"/>
</dbReference>
<keyword evidence="2" id="KW-0677">Repeat</keyword>
<keyword evidence="4 10" id="KW-0413">Isomerase</keyword>
<dbReference type="InterPro" id="IPR050986">
    <property type="entry name" value="GutQ/KpsF_isomerases"/>
</dbReference>
<evidence type="ECO:0000256" key="3">
    <source>
        <dbReference type="ARBA" id="ARBA00023122"/>
    </source>
</evidence>
<dbReference type="PROSITE" id="PS51371">
    <property type="entry name" value="CBS"/>
    <property type="match status" value="2"/>
</dbReference>
<comment type="similarity">
    <text evidence="1 4">Belongs to the SIS family. GutQ/KpsF subfamily.</text>
</comment>
<dbReference type="EC" id="5.3.1.13" evidence="4"/>
<evidence type="ECO:0000256" key="6">
    <source>
        <dbReference type="PIRSR" id="PIRSR004692-3"/>
    </source>
</evidence>
<feature type="site" description="Catalytically relevant" evidence="6">
    <location>
        <position position="66"/>
    </location>
</feature>
<feature type="domain" description="CBS" evidence="8">
    <location>
        <begin position="217"/>
        <end position="275"/>
    </location>
</feature>
<dbReference type="GO" id="GO:0019146">
    <property type="term" value="F:arabinose-5-phosphate isomerase activity"/>
    <property type="evidence" value="ECO:0007669"/>
    <property type="project" value="UniProtKB-EC"/>
</dbReference>
<dbReference type="Pfam" id="PF01380">
    <property type="entry name" value="SIS"/>
    <property type="match status" value="1"/>
</dbReference>
<dbReference type="EMBL" id="FXAM01000001">
    <property type="protein sequence ID" value="SMF96179.1"/>
    <property type="molecule type" value="Genomic_DNA"/>
</dbReference>
<feature type="domain" description="CBS" evidence="8">
    <location>
        <begin position="284"/>
        <end position="336"/>
    </location>
</feature>
<dbReference type="Gene3D" id="3.10.580.10">
    <property type="entry name" value="CBS-domain"/>
    <property type="match status" value="1"/>
</dbReference>
<dbReference type="GO" id="GO:0005975">
    <property type="term" value="P:carbohydrate metabolic process"/>
    <property type="evidence" value="ECO:0007669"/>
    <property type="project" value="InterPro"/>
</dbReference>
<dbReference type="FunFam" id="3.40.50.10490:FF:000011">
    <property type="entry name" value="Arabinose 5-phosphate isomerase"/>
    <property type="match status" value="1"/>
</dbReference>
<protein>
    <recommendedName>
        <fullName evidence="4">Arabinose 5-phosphate isomerase</fullName>
        <shortName evidence="4">API</shortName>
        <ecNumber evidence="4">5.3.1.13</ecNumber>
    </recommendedName>
</protein>
<dbReference type="CDD" id="cd05014">
    <property type="entry name" value="SIS_Kpsf"/>
    <property type="match status" value="1"/>
</dbReference>
<gene>
    <name evidence="10" type="ORF">SAMN02949497_3564</name>
</gene>
<accession>A0A1Y6CZR7</accession>
<dbReference type="Pfam" id="PF00571">
    <property type="entry name" value="CBS"/>
    <property type="match status" value="2"/>
</dbReference>
<dbReference type="InterPro" id="IPR004800">
    <property type="entry name" value="KdsD/KpsF-type"/>
</dbReference>
<keyword evidence="5" id="KW-0862">Zinc</keyword>
<reference evidence="10 11" key="1">
    <citation type="submission" date="2016-12" db="EMBL/GenBank/DDBJ databases">
        <authorList>
            <person name="Song W.-J."/>
            <person name="Kurnit D.M."/>
        </authorList>
    </citation>
    <scope>NUCLEOTIDE SEQUENCE [LARGE SCALE GENOMIC DNA]</scope>
    <source>
        <strain evidence="10 11">175</strain>
    </source>
</reference>
<name>A0A1Y6CZR7_9GAMM</name>
<dbReference type="RefSeq" id="WP_085215019.1">
    <property type="nucleotide sequence ID" value="NZ_FXAM01000001.1"/>
</dbReference>
<evidence type="ECO:0000256" key="4">
    <source>
        <dbReference type="PIRNR" id="PIRNR004692"/>
    </source>
</evidence>
<comment type="catalytic activity">
    <reaction evidence="4">
        <text>D-arabinose 5-phosphate = D-ribulose 5-phosphate</text>
        <dbReference type="Rhea" id="RHEA:23104"/>
        <dbReference type="ChEBI" id="CHEBI:57693"/>
        <dbReference type="ChEBI" id="CHEBI:58121"/>
        <dbReference type="EC" id="5.3.1.13"/>
    </reaction>
</comment>